<evidence type="ECO:0000256" key="7">
    <source>
        <dbReference type="ARBA" id="ARBA00032012"/>
    </source>
</evidence>
<dbReference type="GO" id="GO:0006357">
    <property type="term" value="P:regulation of transcription by RNA polymerase II"/>
    <property type="evidence" value="ECO:0007669"/>
    <property type="project" value="InterPro"/>
</dbReference>
<dbReference type="GO" id="GO:0006369">
    <property type="term" value="P:termination of RNA polymerase II transcription"/>
    <property type="evidence" value="ECO:0007669"/>
    <property type="project" value="TreeGrafter"/>
</dbReference>
<dbReference type="Pfam" id="PF09637">
    <property type="entry name" value="Med18"/>
    <property type="match status" value="1"/>
</dbReference>
<dbReference type="InParanoid" id="A8NWJ2"/>
<dbReference type="eggNOG" id="ENOG502SD6A">
    <property type="taxonomic scope" value="Eukaryota"/>
</dbReference>
<gene>
    <name evidence="8" type="primary">MED18</name>
    <name evidence="9" type="ORF">CC1G_00042</name>
</gene>
<dbReference type="AlphaFoldDB" id="A8NWJ2"/>
<comment type="subunit">
    <text evidence="8">Component of the Mediator complex.</text>
</comment>
<accession>A8NWJ2</accession>
<dbReference type="STRING" id="240176.A8NWJ2"/>
<comment type="function">
    <text evidence="8">Component of the Mediator complex, a coactivator involved in the regulated transcription of nearly all RNA polymerase II-dependent genes. Mediator functions as a bridge to convey information from gene-specific regulatory proteins to the basal RNA polymerase II transcription machinery. Mediator is recruited to promoters by direct interactions with regulatory proteins and serves as a scaffold for the assembly of a functional preinitiation complex with RNA polymerase II and the general transcription factors.</text>
</comment>
<dbReference type="GeneID" id="6013460"/>
<evidence type="ECO:0000256" key="4">
    <source>
        <dbReference type="ARBA" id="ARBA00023015"/>
    </source>
</evidence>
<evidence type="ECO:0000256" key="3">
    <source>
        <dbReference type="ARBA" id="ARBA00019612"/>
    </source>
</evidence>
<dbReference type="PANTHER" id="PTHR13321">
    <property type="entry name" value="MEDIATOR OF RNA POLYMERASE II TRANSCRIPTION, SUBUNIT 18"/>
    <property type="match status" value="1"/>
</dbReference>
<keyword evidence="8" id="KW-0010">Activator</keyword>
<dbReference type="Proteomes" id="UP000001861">
    <property type="component" value="Unassembled WGS sequence"/>
</dbReference>
<dbReference type="VEuPathDB" id="FungiDB:CC1G_00042"/>
<protein>
    <recommendedName>
        <fullName evidence="3 8">Mediator of RNA polymerase II transcription subunit 18</fullName>
    </recommendedName>
    <alternativeName>
        <fullName evidence="7 8">Mediator complex subunit 18</fullName>
    </alternativeName>
</protein>
<organism evidence="9 10">
    <name type="scientific">Coprinopsis cinerea (strain Okayama-7 / 130 / ATCC MYA-4618 / FGSC 9003)</name>
    <name type="common">Inky cap fungus</name>
    <name type="synonym">Hormographiella aspergillata</name>
    <dbReference type="NCBI Taxonomy" id="240176"/>
    <lineage>
        <taxon>Eukaryota</taxon>
        <taxon>Fungi</taxon>
        <taxon>Dikarya</taxon>
        <taxon>Basidiomycota</taxon>
        <taxon>Agaricomycotina</taxon>
        <taxon>Agaricomycetes</taxon>
        <taxon>Agaricomycetidae</taxon>
        <taxon>Agaricales</taxon>
        <taxon>Agaricineae</taxon>
        <taxon>Psathyrellaceae</taxon>
        <taxon>Coprinopsis</taxon>
    </lineage>
</organism>
<evidence type="ECO:0000256" key="2">
    <source>
        <dbReference type="ARBA" id="ARBA00009814"/>
    </source>
</evidence>
<evidence type="ECO:0000256" key="6">
    <source>
        <dbReference type="ARBA" id="ARBA00023242"/>
    </source>
</evidence>
<sequence>MASQGHSYEVSLTGEFFAKDLRPILNRITLNSESAQPIHIREVVFEPLDAQYHRDRGVEPVMLRAKKETSTKDSPWEMYSYLKPESTRTYPDATVRPWATIHVTGDALQFAAALGYIRKTQLYKRGYSFRRGPLIITMFQQEQADPKTEKPIPAHADTLWQVEVKTAAPIRDTPVQLAIDQLLEFQTLMKGLLDLRRQDI</sequence>
<keyword evidence="6 8" id="KW-0539">Nucleus</keyword>
<evidence type="ECO:0000256" key="8">
    <source>
        <dbReference type="RuleBase" id="RU364150"/>
    </source>
</evidence>
<reference evidence="9 10" key="1">
    <citation type="journal article" date="2010" name="Proc. Natl. Acad. Sci. U.S.A.">
        <title>Insights into evolution of multicellular fungi from the assembled chromosomes of the mushroom Coprinopsis cinerea (Coprinus cinereus).</title>
        <authorList>
            <person name="Stajich J.E."/>
            <person name="Wilke S.K."/>
            <person name="Ahren D."/>
            <person name="Au C.H."/>
            <person name="Birren B.W."/>
            <person name="Borodovsky M."/>
            <person name="Burns C."/>
            <person name="Canback B."/>
            <person name="Casselton L.A."/>
            <person name="Cheng C.K."/>
            <person name="Deng J."/>
            <person name="Dietrich F.S."/>
            <person name="Fargo D.C."/>
            <person name="Farman M.L."/>
            <person name="Gathman A.C."/>
            <person name="Goldberg J."/>
            <person name="Guigo R."/>
            <person name="Hoegger P.J."/>
            <person name="Hooker J.B."/>
            <person name="Huggins A."/>
            <person name="James T.Y."/>
            <person name="Kamada T."/>
            <person name="Kilaru S."/>
            <person name="Kodira C."/>
            <person name="Kues U."/>
            <person name="Kupfer D."/>
            <person name="Kwan H.S."/>
            <person name="Lomsadze A."/>
            <person name="Li W."/>
            <person name="Lilly W.W."/>
            <person name="Ma L.J."/>
            <person name="Mackey A.J."/>
            <person name="Manning G."/>
            <person name="Martin F."/>
            <person name="Muraguchi H."/>
            <person name="Natvig D.O."/>
            <person name="Palmerini H."/>
            <person name="Ramesh M.A."/>
            <person name="Rehmeyer C.J."/>
            <person name="Roe B.A."/>
            <person name="Shenoy N."/>
            <person name="Stanke M."/>
            <person name="Ter-Hovhannisyan V."/>
            <person name="Tunlid A."/>
            <person name="Velagapudi R."/>
            <person name="Vision T.J."/>
            <person name="Zeng Q."/>
            <person name="Zolan M.E."/>
            <person name="Pukkila P.J."/>
        </authorList>
    </citation>
    <scope>NUCLEOTIDE SEQUENCE [LARGE SCALE GENOMIC DNA]</scope>
    <source>
        <strain evidence="10">Okayama-7 / 130 / ATCC MYA-4618 / FGSC 9003</strain>
    </source>
</reference>
<comment type="caution">
    <text evidence="9">The sequence shown here is derived from an EMBL/GenBank/DDBJ whole genome shotgun (WGS) entry which is preliminary data.</text>
</comment>
<dbReference type="KEGG" id="cci:CC1G_00042"/>
<evidence type="ECO:0000313" key="10">
    <source>
        <dbReference type="Proteomes" id="UP000001861"/>
    </source>
</evidence>
<proteinExistence type="inferred from homology"/>
<dbReference type="OMA" id="WATCQVV"/>
<keyword evidence="5 8" id="KW-0804">Transcription</keyword>
<comment type="subcellular location">
    <subcellularLocation>
        <location evidence="1 8">Nucleus</location>
    </subcellularLocation>
</comment>
<dbReference type="PANTHER" id="PTHR13321:SF2">
    <property type="entry name" value="MEDIATOR OF RNA POLYMERASE II TRANSCRIPTION SUBUNIT 18"/>
    <property type="match status" value="1"/>
</dbReference>
<dbReference type="InterPro" id="IPR019095">
    <property type="entry name" value="Mediator_Med18"/>
</dbReference>
<dbReference type="OrthoDB" id="10018982at2759"/>
<dbReference type="GO" id="GO:0003712">
    <property type="term" value="F:transcription coregulator activity"/>
    <property type="evidence" value="ECO:0007669"/>
    <property type="project" value="InterPro"/>
</dbReference>
<keyword evidence="10" id="KW-1185">Reference proteome</keyword>
<keyword evidence="4 8" id="KW-0805">Transcription regulation</keyword>
<dbReference type="Gene3D" id="2.40.320.10">
    <property type="entry name" value="Hypothetical Protein Pfu-838710-001"/>
    <property type="match status" value="1"/>
</dbReference>
<evidence type="ECO:0000313" key="9">
    <source>
        <dbReference type="EMBL" id="EAU84523.1"/>
    </source>
</evidence>
<evidence type="ECO:0000256" key="1">
    <source>
        <dbReference type="ARBA" id="ARBA00004123"/>
    </source>
</evidence>
<name>A8NWJ2_COPC7</name>
<dbReference type="EMBL" id="AACS02000005">
    <property type="protein sequence ID" value="EAU84523.1"/>
    <property type="molecule type" value="Genomic_DNA"/>
</dbReference>
<dbReference type="GO" id="GO:0070847">
    <property type="term" value="C:core mediator complex"/>
    <property type="evidence" value="ECO:0007669"/>
    <property type="project" value="TreeGrafter"/>
</dbReference>
<dbReference type="GO" id="GO:0016592">
    <property type="term" value="C:mediator complex"/>
    <property type="evidence" value="ECO:0007669"/>
    <property type="project" value="InterPro"/>
</dbReference>
<dbReference type="RefSeq" id="XP_001836906.1">
    <property type="nucleotide sequence ID" value="XM_001836854.2"/>
</dbReference>
<evidence type="ECO:0000256" key="5">
    <source>
        <dbReference type="ARBA" id="ARBA00023163"/>
    </source>
</evidence>
<comment type="similarity">
    <text evidence="2 8">Belongs to the Mediator complex subunit 18 family.</text>
</comment>